<name>A0A8W7PXI7_ANOCL</name>
<dbReference type="EnsemblMetazoa" id="ACOM039354-RA">
    <property type="protein sequence ID" value="ACOM039354-PA.1"/>
    <property type="gene ID" value="ACOM039354"/>
</dbReference>
<dbReference type="AlphaFoldDB" id="A0A8W7PXI7"/>
<protein>
    <submittedName>
        <fullName evidence="1">Uncharacterized protein</fullName>
    </submittedName>
</protein>
<sequence length="192" mass="20477">MHEDAALREGDALLRRLHHGAVVRSQDGGATDGHLPVATDHAVSGRQQEVVGDDGSTAQTGTGAEVAQQRHLVRELAGGRLLSIDDARRGAGMAQVLHLSRQTLPVVVELVDRLHLRPVDVDPFGTGERTDGQQAGNNKCSRKFHPDFVVTGCFRSAVSGGTRLIPLLRSECSFYTAANLSADMGIAIAEVR</sequence>
<proteinExistence type="predicted"/>
<evidence type="ECO:0000313" key="1">
    <source>
        <dbReference type="EnsemblMetazoa" id="ACOM039354-PA.1"/>
    </source>
</evidence>
<reference evidence="1" key="1">
    <citation type="submission" date="2022-08" db="UniProtKB">
        <authorList>
            <consortium name="EnsemblMetazoa"/>
        </authorList>
    </citation>
    <scope>IDENTIFICATION</scope>
</reference>
<accession>A0A8W7PXI7</accession>
<dbReference type="VEuPathDB" id="VectorBase:ACON2_034508"/>
<organism evidence="1">
    <name type="scientific">Anopheles coluzzii</name>
    <name type="common">African malaria mosquito</name>
    <dbReference type="NCBI Taxonomy" id="1518534"/>
    <lineage>
        <taxon>Eukaryota</taxon>
        <taxon>Metazoa</taxon>
        <taxon>Ecdysozoa</taxon>
        <taxon>Arthropoda</taxon>
        <taxon>Hexapoda</taxon>
        <taxon>Insecta</taxon>
        <taxon>Pterygota</taxon>
        <taxon>Neoptera</taxon>
        <taxon>Endopterygota</taxon>
        <taxon>Diptera</taxon>
        <taxon>Nematocera</taxon>
        <taxon>Culicoidea</taxon>
        <taxon>Culicidae</taxon>
        <taxon>Anophelinae</taxon>
        <taxon>Anopheles</taxon>
    </lineage>
</organism>
<dbReference type="Proteomes" id="UP000075882">
    <property type="component" value="Unassembled WGS sequence"/>
</dbReference>